<gene>
    <name evidence="2" type="ORF">PHYEVI_LOCUS3119</name>
</gene>
<proteinExistence type="predicted"/>
<feature type="compositionally biased region" description="Basic and acidic residues" evidence="1">
    <location>
        <begin position="1"/>
        <end position="11"/>
    </location>
</feature>
<dbReference type="Proteomes" id="UP001153712">
    <property type="component" value="Chromosome 12"/>
</dbReference>
<evidence type="ECO:0000313" key="2">
    <source>
        <dbReference type="EMBL" id="CAG9856700.1"/>
    </source>
</evidence>
<protein>
    <submittedName>
        <fullName evidence="2">Uncharacterized protein</fullName>
    </submittedName>
</protein>
<dbReference type="EMBL" id="OU900105">
    <property type="protein sequence ID" value="CAG9856700.1"/>
    <property type="molecule type" value="Genomic_DNA"/>
</dbReference>
<name>A0A9N9TI36_PHYSR</name>
<feature type="compositionally biased region" description="Basic residues" evidence="1">
    <location>
        <begin position="13"/>
        <end position="22"/>
    </location>
</feature>
<keyword evidence="3" id="KW-1185">Reference proteome</keyword>
<dbReference type="Pfam" id="PF16037">
    <property type="entry name" value="DUF4790"/>
    <property type="match status" value="1"/>
</dbReference>
<reference evidence="2" key="1">
    <citation type="submission" date="2022-01" db="EMBL/GenBank/DDBJ databases">
        <authorList>
            <person name="King R."/>
        </authorList>
    </citation>
    <scope>NUCLEOTIDE SEQUENCE</scope>
</reference>
<organism evidence="2 3">
    <name type="scientific">Phyllotreta striolata</name>
    <name type="common">Striped flea beetle</name>
    <name type="synonym">Crioceris striolata</name>
    <dbReference type="NCBI Taxonomy" id="444603"/>
    <lineage>
        <taxon>Eukaryota</taxon>
        <taxon>Metazoa</taxon>
        <taxon>Ecdysozoa</taxon>
        <taxon>Arthropoda</taxon>
        <taxon>Hexapoda</taxon>
        <taxon>Insecta</taxon>
        <taxon>Pterygota</taxon>
        <taxon>Neoptera</taxon>
        <taxon>Endopterygota</taxon>
        <taxon>Coleoptera</taxon>
        <taxon>Polyphaga</taxon>
        <taxon>Cucujiformia</taxon>
        <taxon>Chrysomeloidea</taxon>
        <taxon>Chrysomelidae</taxon>
        <taxon>Galerucinae</taxon>
        <taxon>Alticini</taxon>
        <taxon>Phyllotreta</taxon>
    </lineage>
</organism>
<feature type="region of interest" description="Disordered" evidence="1">
    <location>
        <begin position="1"/>
        <end position="24"/>
    </location>
</feature>
<sequence length="120" mass="14213">MEGEQKKEQPQPKKPKKKRNKFFPKLSIRDSMEPSYTKLRDIPYNVVCRQRYRNAGTKQREQFIKEIQVHEILQTHALDGVRIHREFCGVIIVEGAPEDIITLTDKERLRVHMILTTKIT</sequence>
<evidence type="ECO:0000256" key="1">
    <source>
        <dbReference type="SAM" id="MobiDB-lite"/>
    </source>
</evidence>
<evidence type="ECO:0000313" key="3">
    <source>
        <dbReference type="Proteomes" id="UP001153712"/>
    </source>
</evidence>
<accession>A0A9N9TI36</accession>
<dbReference type="InterPro" id="IPR032004">
    <property type="entry name" value="DUF4790"/>
</dbReference>
<dbReference type="AlphaFoldDB" id="A0A9N9TI36"/>
<dbReference type="OrthoDB" id="7675754at2759"/>